<reference evidence="3" key="1">
    <citation type="submission" date="2018-05" db="EMBL/GenBank/DDBJ databases">
        <authorList>
            <person name="Lanie J.A."/>
            <person name="Ng W.-L."/>
            <person name="Kazmierczak K.M."/>
            <person name="Andrzejewski T.M."/>
            <person name="Davidsen T.M."/>
            <person name="Wayne K.J."/>
            <person name="Tettelin H."/>
            <person name="Glass J.I."/>
            <person name="Rusch D."/>
            <person name="Podicherti R."/>
            <person name="Tsui H.-C.T."/>
            <person name="Winkler M.E."/>
        </authorList>
    </citation>
    <scope>NUCLEOTIDE SEQUENCE</scope>
</reference>
<dbReference type="CDD" id="cd02696">
    <property type="entry name" value="MurNAc-LAA"/>
    <property type="match status" value="1"/>
</dbReference>
<proteinExistence type="predicted"/>
<name>A0A381P7K6_9ZZZZ</name>
<evidence type="ECO:0000256" key="1">
    <source>
        <dbReference type="ARBA" id="ARBA00022801"/>
    </source>
</evidence>
<dbReference type="Pfam" id="PF11741">
    <property type="entry name" value="AMIN"/>
    <property type="match status" value="1"/>
</dbReference>
<dbReference type="FunFam" id="3.40.630.40:FF:000005">
    <property type="entry name" value="N-acetylmuramoyl-L-alanine amidase (AmiA)"/>
    <property type="match status" value="1"/>
</dbReference>
<evidence type="ECO:0000313" key="3">
    <source>
        <dbReference type="EMBL" id="SUZ62880.1"/>
    </source>
</evidence>
<dbReference type="Pfam" id="PF01520">
    <property type="entry name" value="Amidase_3"/>
    <property type="match status" value="1"/>
</dbReference>
<gene>
    <name evidence="3" type="ORF">METZ01_LOCUS15734</name>
</gene>
<dbReference type="InterPro" id="IPR002508">
    <property type="entry name" value="MurNAc-LAA_cat"/>
</dbReference>
<dbReference type="AlphaFoldDB" id="A0A381P7K6"/>
<sequence length="517" mass="57165">MTLPATPSKSCLACLAVAAALLFGSTTVASSDPAFKLYEGALNREQVLRSPIRSQPPYLEELRILIQRYKEIVQKYPRSPYSENAFWQASGVALLAFEHYAKPADREEGEQLLHTLRNEYPGSNLIASIDEQLARFASIADARLNPTLLTGIERTLTDRGVRVTISLNAEVKFRHERLTAPDRVYFDLSGTQASKHLIDTTLSFSDDIVRKIRLGRHPNETTRVVLELDNVEDYSHFTLYNPYRIVVDTIRGPEAPVPAVIAKRRSEPLTPPVNANGDFSLSRQLGLGVNRVVIDPGHGGHDPGTRSADTTEADLVLDIALRLKALLAVQGSTEVVLTRETNKFVPLQDRTAIANQHSADLFLSIHANASTNPKARGIETYVLNFALNHEAESLAARENASSVSTMARLQDLVQTITLNAKLDESREFAEMVQGALEQNLRALNPELRNLGVKQAPFVVLIGAHMPSVLAEISFLSNPKEARLLKQDAYRQQIAQALFDAVQNYQDTLKNVQVAARP</sequence>
<dbReference type="Gene3D" id="2.60.40.3500">
    <property type="match status" value="1"/>
</dbReference>
<dbReference type="Gene3D" id="3.40.630.40">
    <property type="entry name" value="Zn-dependent exopeptidases"/>
    <property type="match status" value="1"/>
</dbReference>
<dbReference type="GO" id="GO:0009253">
    <property type="term" value="P:peptidoglycan catabolic process"/>
    <property type="evidence" value="ECO:0007669"/>
    <property type="project" value="InterPro"/>
</dbReference>
<dbReference type="GO" id="GO:0008745">
    <property type="term" value="F:N-acetylmuramoyl-L-alanine amidase activity"/>
    <property type="evidence" value="ECO:0007669"/>
    <property type="project" value="InterPro"/>
</dbReference>
<dbReference type="GO" id="GO:0030288">
    <property type="term" value="C:outer membrane-bounded periplasmic space"/>
    <property type="evidence" value="ECO:0007669"/>
    <property type="project" value="TreeGrafter"/>
</dbReference>
<keyword evidence="1" id="KW-0378">Hydrolase</keyword>
<organism evidence="3">
    <name type="scientific">marine metagenome</name>
    <dbReference type="NCBI Taxonomy" id="408172"/>
    <lineage>
        <taxon>unclassified sequences</taxon>
        <taxon>metagenomes</taxon>
        <taxon>ecological metagenomes</taxon>
    </lineage>
</organism>
<feature type="domain" description="MurNAc-LAA" evidence="2">
    <location>
        <begin position="351"/>
        <end position="502"/>
    </location>
</feature>
<dbReference type="SMART" id="SM00646">
    <property type="entry name" value="Ami_3"/>
    <property type="match status" value="1"/>
</dbReference>
<dbReference type="EMBL" id="UINC01000894">
    <property type="protein sequence ID" value="SUZ62880.1"/>
    <property type="molecule type" value="Genomic_DNA"/>
</dbReference>
<dbReference type="InterPro" id="IPR021731">
    <property type="entry name" value="AMIN_dom"/>
</dbReference>
<evidence type="ECO:0000259" key="2">
    <source>
        <dbReference type="SMART" id="SM00646"/>
    </source>
</evidence>
<dbReference type="InterPro" id="IPR050695">
    <property type="entry name" value="N-acetylmuramoyl_amidase_3"/>
</dbReference>
<dbReference type="SUPFAM" id="SSF53187">
    <property type="entry name" value="Zn-dependent exopeptidases"/>
    <property type="match status" value="1"/>
</dbReference>
<accession>A0A381P7K6</accession>
<dbReference type="PANTHER" id="PTHR30404">
    <property type="entry name" value="N-ACETYLMURAMOYL-L-ALANINE AMIDASE"/>
    <property type="match status" value="1"/>
</dbReference>
<protein>
    <recommendedName>
        <fullName evidence="2">MurNAc-LAA domain-containing protein</fullName>
    </recommendedName>
</protein>
<dbReference type="PANTHER" id="PTHR30404:SF0">
    <property type="entry name" value="N-ACETYLMURAMOYL-L-ALANINE AMIDASE AMIC"/>
    <property type="match status" value="1"/>
</dbReference>